<dbReference type="Gene3D" id="3.40.50.720">
    <property type="entry name" value="NAD(P)-binding Rossmann-like Domain"/>
    <property type="match status" value="1"/>
</dbReference>
<keyword evidence="2" id="KW-0560">Oxidoreductase</keyword>
<dbReference type="GeneID" id="59261343"/>
<evidence type="ECO:0000256" key="2">
    <source>
        <dbReference type="ARBA" id="ARBA00023002"/>
    </source>
</evidence>
<reference evidence="3 4" key="1">
    <citation type="journal article" date="2020" name="Phytopathology">
        <title>A high-quality genome resource of Botrytis fragariae, a new and rapidly spreading fungal pathogen causing strawberry gray mold in the U.S.A.</title>
        <authorList>
            <person name="Wu Y."/>
            <person name="Saski C.A."/>
            <person name="Schnabel G."/>
            <person name="Xiao S."/>
            <person name="Hu M."/>
        </authorList>
    </citation>
    <scope>NUCLEOTIDE SEQUENCE [LARGE SCALE GENOMIC DNA]</scope>
    <source>
        <strain evidence="3 4">BVB16</strain>
    </source>
</reference>
<dbReference type="AlphaFoldDB" id="A0A8H6ED92"/>
<protein>
    <submittedName>
        <fullName evidence="3">Putative short-chain dehydrogenase reductase family protein</fullName>
    </submittedName>
</protein>
<organism evidence="3 4">
    <name type="scientific">Botrytis fragariae</name>
    <dbReference type="NCBI Taxonomy" id="1964551"/>
    <lineage>
        <taxon>Eukaryota</taxon>
        <taxon>Fungi</taxon>
        <taxon>Dikarya</taxon>
        <taxon>Ascomycota</taxon>
        <taxon>Pezizomycotina</taxon>
        <taxon>Leotiomycetes</taxon>
        <taxon>Helotiales</taxon>
        <taxon>Sclerotiniaceae</taxon>
        <taxon>Botrytis</taxon>
    </lineage>
</organism>
<dbReference type="PANTHER" id="PTHR24320:SF154">
    <property type="entry name" value="OXIDOREDUCTASE, SHORT-CHAIN DEHYDROGENASE_REDUCTASE FAMILY (AFU_ORTHOLOGUE AFUA_2G04560)"/>
    <property type="match status" value="1"/>
</dbReference>
<comment type="caution">
    <text evidence="3">The sequence shown here is derived from an EMBL/GenBank/DDBJ whole genome shotgun (WGS) entry which is preliminary data.</text>
</comment>
<name>A0A8H6ED92_9HELO</name>
<dbReference type="InterPro" id="IPR002347">
    <property type="entry name" value="SDR_fam"/>
</dbReference>
<dbReference type="PRINTS" id="PR00081">
    <property type="entry name" value="GDHRDH"/>
</dbReference>
<dbReference type="GO" id="GO:0016491">
    <property type="term" value="F:oxidoreductase activity"/>
    <property type="evidence" value="ECO:0007669"/>
    <property type="project" value="UniProtKB-KW"/>
</dbReference>
<evidence type="ECO:0000313" key="3">
    <source>
        <dbReference type="EMBL" id="KAF5868082.1"/>
    </source>
</evidence>
<keyword evidence="4" id="KW-1185">Reference proteome</keyword>
<dbReference type="SUPFAM" id="SSF51735">
    <property type="entry name" value="NAD(P)-binding Rossmann-fold domains"/>
    <property type="match status" value="1"/>
</dbReference>
<dbReference type="Pfam" id="PF00106">
    <property type="entry name" value="adh_short"/>
    <property type="match status" value="1"/>
</dbReference>
<comment type="similarity">
    <text evidence="1">Belongs to the short-chain dehydrogenases/reductases (SDR) family.</text>
</comment>
<dbReference type="RefSeq" id="XP_037187031.1">
    <property type="nucleotide sequence ID" value="XM_037337651.1"/>
</dbReference>
<accession>A0A8H6ED92</accession>
<dbReference type="OrthoDB" id="191139at2759"/>
<sequence>MGGIRDINFRPERDIPTLTDKVILVTGGEDAKSYPSHDCSQKLMAIKGTAGLGSNAVKVLAKHNPSHIYFTGRNENAASALIESIKKDIPSAGLTFLPLDLSSLSSITAGIKMFKHDRLDIFMGNAGIMAVPAALSKDGYEIQFATNHLGNAAVLYHLLPIMLKTAELPSSDVRIVLNTSLGWKFRPSQGIVFDKLKTTQEDLPFGTWSRYGQSKVANILYAAELARRYPQITSVAIHPGVINTGLVSNLSFWHKWFVYVTSVSQTITVEQGIMNQTWAAAGAKKKELTNGAYYMPVGVESNSTLDTTAKDPNLAKQLWEWTERALEN</sequence>
<dbReference type="PANTHER" id="PTHR24320">
    <property type="entry name" value="RETINOL DEHYDROGENASE"/>
    <property type="match status" value="1"/>
</dbReference>
<proteinExistence type="inferred from homology"/>
<evidence type="ECO:0000313" key="4">
    <source>
        <dbReference type="Proteomes" id="UP000531561"/>
    </source>
</evidence>
<dbReference type="InterPro" id="IPR036291">
    <property type="entry name" value="NAD(P)-bd_dom_sf"/>
</dbReference>
<evidence type="ECO:0000256" key="1">
    <source>
        <dbReference type="ARBA" id="ARBA00006484"/>
    </source>
</evidence>
<gene>
    <name evidence="3" type="ORF">Bfra_007277</name>
</gene>
<dbReference type="EMBL" id="JABFCT010000026">
    <property type="protein sequence ID" value="KAF5868082.1"/>
    <property type="molecule type" value="Genomic_DNA"/>
</dbReference>
<dbReference type="Proteomes" id="UP000531561">
    <property type="component" value="Unassembled WGS sequence"/>
</dbReference>